<dbReference type="PANTHER" id="PTHR11261:SF3">
    <property type="entry name" value="RETINOL-BINDING PROTEIN 3"/>
    <property type="match status" value="1"/>
</dbReference>
<evidence type="ECO:0000313" key="3">
    <source>
        <dbReference type="Proteomes" id="UP001595912"/>
    </source>
</evidence>
<dbReference type="SMART" id="SM00245">
    <property type="entry name" value="TSPc"/>
    <property type="match status" value="1"/>
</dbReference>
<dbReference type="Gene3D" id="3.90.226.10">
    <property type="entry name" value="2-enoyl-CoA Hydratase, Chain A, domain 1"/>
    <property type="match status" value="1"/>
</dbReference>
<reference evidence="3" key="1">
    <citation type="journal article" date="2019" name="Int. J. Syst. Evol. Microbiol.">
        <title>The Global Catalogue of Microorganisms (GCM) 10K type strain sequencing project: providing services to taxonomists for standard genome sequencing and annotation.</title>
        <authorList>
            <consortium name="The Broad Institute Genomics Platform"/>
            <consortium name="The Broad Institute Genome Sequencing Center for Infectious Disease"/>
            <person name="Wu L."/>
            <person name="Ma J."/>
        </authorList>
    </citation>
    <scope>NUCLEOTIDE SEQUENCE [LARGE SCALE GENOMIC DNA]</scope>
    <source>
        <strain evidence="3">CGMCC 4.7152</strain>
    </source>
</reference>
<dbReference type="Gene3D" id="3.30.750.44">
    <property type="match status" value="1"/>
</dbReference>
<keyword evidence="2" id="KW-0378">Hydrolase</keyword>
<feature type="domain" description="Tail specific protease" evidence="1">
    <location>
        <begin position="57"/>
        <end position="271"/>
    </location>
</feature>
<evidence type="ECO:0000259" key="1">
    <source>
        <dbReference type="SMART" id="SM00245"/>
    </source>
</evidence>
<dbReference type="PANTHER" id="PTHR11261">
    <property type="entry name" value="INTERPHOTORECEPTOR RETINOID-BINDING PROTEIN"/>
    <property type="match status" value="1"/>
</dbReference>
<dbReference type="EC" id="3.4.-.-" evidence="2"/>
<proteinExistence type="predicted"/>
<keyword evidence="3" id="KW-1185">Reference proteome</keyword>
<dbReference type="RefSeq" id="WP_380128424.1">
    <property type="nucleotide sequence ID" value="NZ_JBHSIU010000130.1"/>
</dbReference>
<protein>
    <submittedName>
        <fullName evidence="2">S41 family peptidase</fullName>
        <ecNumber evidence="2">3.4.-.-</ecNumber>
    </submittedName>
</protein>
<dbReference type="GO" id="GO:0016787">
    <property type="term" value="F:hydrolase activity"/>
    <property type="evidence" value="ECO:0007669"/>
    <property type="project" value="UniProtKB-KW"/>
</dbReference>
<dbReference type="InterPro" id="IPR029045">
    <property type="entry name" value="ClpP/crotonase-like_dom_sf"/>
</dbReference>
<dbReference type="CDD" id="cd07563">
    <property type="entry name" value="Peptidase_S41_IRBP"/>
    <property type="match status" value="1"/>
</dbReference>
<organism evidence="2 3">
    <name type="scientific">Dactylosporangium cerinum</name>
    <dbReference type="NCBI Taxonomy" id="1434730"/>
    <lineage>
        <taxon>Bacteria</taxon>
        <taxon>Bacillati</taxon>
        <taxon>Actinomycetota</taxon>
        <taxon>Actinomycetes</taxon>
        <taxon>Micromonosporales</taxon>
        <taxon>Micromonosporaceae</taxon>
        <taxon>Dactylosporangium</taxon>
    </lineage>
</organism>
<comment type="caution">
    <text evidence="2">The sequence shown here is derived from an EMBL/GenBank/DDBJ whole genome shotgun (WGS) entry which is preliminary data.</text>
</comment>
<accession>A0ABV9WGA0</accession>
<evidence type="ECO:0000313" key="2">
    <source>
        <dbReference type="EMBL" id="MFC5007781.1"/>
    </source>
</evidence>
<dbReference type="InterPro" id="IPR005151">
    <property type="entry name" value="Tail-specific_protease"/>
</dbReference>
<name>A0ABV9WGA0_9ACTN</name>
<gene>
    <name evidence="2" type="ORF">ACFPIJ_59485</name>
</gene>
<dbReference type="SUPFAM" id="SSF52096">
    <property type="entry name" value="ClpP/crotonase"/>
    <property type="match status" value="1"/>
</dbReference>
<dbReference type="Proteomes" id="UP001595912">
    <property type="component" value="Unassembled WGS sequence"/>
</dbReference>
<dbReference type="EMBL" id="JBHSIU010000130">
    <property type="protein sequence ID" value="MFC5007781.1"/>
    <property type="molecule type" value="Genomic_DNA"/>
</dbReference>
<sequence length="285" mass="30525">MATVRDVTVRLATWLDRLMPAGDRRDSLGAVLARYAADERPVTAELCAEVEHAAWTVSRHVALIFEPDGTAPPDVEARQWPPQDPAAVQARAGSVSQARRLADGTALIRIDGLDEVGLAQPYVDAAFTLARGARRLVLDLRANGGGDPATVALIAGWLLGDEAVQLSEVVDRERRRQWWTPDRPPGSALRQEACVLVSRATFSSGEALAYHLQARERAYVVGEVTPGAADHVLPIRLAPTVLAHVPRAHVVDAVTGKNWEGTGVVPDLRVAAGDALEAALTAMDK</sequence>
<dbReference type="Pfam" id="PF03572">
    <property type="entry name" value="Peptidase_S41"/>
    <property type="match status" value="1"/>
</dbReference>